<name>A0AAD9UDC0_RIDPI</name>
<gene>
    <name evidence="2" type="ORF">NP493_245g00000</name>
</gene>
<keyword evidence="3" id="KW-1185">Reference proteome</keyword>
<dbReference type="Proteomes" id="UP001209878">
    <property type="component" value="Unassembled WGS sequence"/>
</dbReference>
<dbReference type="AlphaFoldDB" id="A0AAD9UDC0"/>
<reference evidence="2" key="1">
    <citation type="journal article" date="2023" name="Mol. Biol. Evol.">
        <title>Third-Generation Sequencing Reveals the Adaptive Role of the Epigenome in Three Deep-Sea Polychaetes.</title>
        <authorList>
            <person name="Perez M."/>
            <person name="Aroh O."/>
            <person name="Sun Y."/>
            <person name="Lan Y."/>
            <person name="Juniper S.K."/>
            <person name="Young C.R."/>
            <person name="Angers B."/>
            <person name="Qian P.Y."/>
        </authorList>
    </citation>
    <scope>NUCLEOTIDE SEQUENCE</scope>
    <source>
        <strain evidence="2">R07B-5</strain>
    </source>
</reference>
<protein>
    <recommendedName>
        <fullName evidence="1">Reverse transcriptase domain-containing protein</fullName>
    </recommendedName>
</protein>
<dbReference type="PROSITE" id="PS50878">
    <property type="entry name" value="RT_POL"/>
    <property type="match status" value="1"/>
</dbReference>
<comment type="caution">
    <text evidence="2">The sequence shown here is derived from an EMBL/GenBank/DDBJ whole genome shotgun (WGS) entry which is preliminary data.</text>
</comment>
<sequence length="189" mass="21898">MNGHLINHIMYADDFVFISPSSAELCQQLRECEKFGMSHDVTYNAKKSAVMIFRYATLKGCSIPEFKLKGVTLHVVATYEYLGNYISDDLSDDDDINRQRRTLYVQGNIILRKFSMCSLEVKLTLFRSYCSPMYGVQLWWNYKKSTLNRLHIAYHNILKLFIGMSKYESTSLLCTLFDVQCCQSVIYGV</sequence>
<evidence type="ECO:0000313" key="3">
    <source>
        <dbReference type="Proteomes" id="UP001209878"/>
    </source>
</evidence>
<proteinExistence type="predicted"/>
<dbReference type="InterPro" id="IPR000477">
    <property type="entry name" value="RT_dom"/>
</dbReference>
<organism evidence="2 3">
    <name type="scientific">Ridgeia piscesae</name>
    <name type="common">Tubeworm</name>
    <dbReference type="NCBI Taxonomy" id="27915"/>
    <lineage>
        <taxon>Eukaryota</taxon>
        <taxon>Metazoa</taxon>
        <taxon>Spiralia</taxon>
        <taxon>Lophotrochozoa</taxon>
        <taxon>Annelida</taxon>
        <taxon>Polychaeta</taxon>
        <taxon>Sedentaria</taxon>
        <taxon>Canalipalpata</taxon>
        <taxon>Sabellida</taxon>
        <taxon>Siboglinidae</taxon>
        <taxon>Ridgeia</taxon>
    </lineage>
</organism>
<accession>A0AAD9UDC0</accession>
<feature type="domain" description="Reverse transcriptase" evidence="1">
    <location>
        <begin position="1"/>
        <end position="73"/>
    </location>
</feature>
<dbReference type="EMBL" id="JAODUO010000244">
    <property type="protein sequence ID" value="KAK2185135.1"/>
    <property type="molecule type" value="Genomic_DNA"/>
</dbReference>
<evidence type="ECO:0000313" key="2">
    <source>
        <dbReference type="EMBL" id="KAK2185135.1"/>
    </source>
</evidence>
<evidence type="ECO:0000259" key="1">
    <source>
        <dbReference type="PROSITE" id="PS50878"/>
    </source>
</evidence>